<keyword evidence="5" id="KW-0687">Ribonucleoprotein</keyword>
<dbReference type="Pfam" id="PF04280">
    <property type="entry name" value="Tim44"/>
    <property type="match status" value="1"/>
</dbReference>
<dbReference type="InterPro" id="IPR051975">
    <property type="entry name" value="mtLSU_mL45"/>
</dbReference>
<protein>
    <recommendedName>
        <fullName evidence="7">Large ribosomal subunit protein mL45</fullName>
    </recommendedName>
    <alternativeName>
        <fullName evidence="8">39S ribosomal protein L45, mitochondrial</fullName>
    </alternativeName>
</protein>
<accession>A0A9X6NDT9</accession>
<evidence type="ECO:0000256" key="3">
    <source>
        <dbReference type="ARBA" id="ARBA00022980"/>
    </source>
</evidence>
<comment type="subcellular location">
    <subcellularLocation>
        <location evidence="1">Mitochondrion</location>
    </subcellularLocation>
</comment>
<keyword evidence="4" id="KW-0496">Mitochondrion</keyword>
<dbReference type="Proteomes" id="UP000192578">
    <property type="component" value="Unassembled WGS sequence"/>
</dbReference>
<evidence type="ECO:0000256" key="2">
    <source>
        <dbReference type="ARBA" id="ARBA00022946"/>
    </source>
</evidence>
<evidence type="ECO:0000313" key="12">
    <source>
        <dbReference type="Proteomes" id="UP000192578"/>
    </source>
</evidence>
<feature type="compositionally biased region" description="Basic and acidic residues" evidence="9">
    <location>
        <begin position="300"/>
        <end position="326"/>
    </location>
</feature>
<dbReference type="OrthoDB" id="19619at2759"/>
<comment type="caution">
    <text evidence="11">The sequence shown here is derived from an EMBL/GenBank/DDBJ whole genome shotgun (WGS) entry which is preliminary data.</text>
</comment>
<dbReference type="FunFam" id="3.10.450.240:FF:000003">
    <property type="entry name" value="39S ribosomal protein L45, mitochondrial"/>
    <property type="match status" value="1"/>
</dbReference>
<dbReference type="EMBL" id="MTYJ01000262">
    <property type="protein sequence ID" value="OWA52317.1"/>
    <property type="molecule type" value="Genomic_DNA"/>
</dbReference>
<keyword evidence="12" id="KW-1185">Reference proteome</keyword>
<dbReference type="Gene3D" id="3.10.450.240">
    <property type="match status" value="1"/>
</dbReference>
<gene>
    <name evidence="11" type="ORF">BV898_16774</name>
</gene>
<dbReference type="PANTHER" id="PTHR28554:SF1">
    <property type="entry name" value="LARGE RIBOSOMAL SUBUNIT PROTEIN ML45"/>
    <property type="match status" value="1"/>
</dbReference>
<dbReference type="InterPro" id="IPR032710">
    <property type="entry name" value="NTF2-like_dom_sf"/>
</dbReference>
<dbReference type="PANTHER" id="PTHR28554">
    <property type="entry name" value="39S RIBOSOMAL PROTEIN L45, MITOCHONDRIAL"/>
    <property type="match status" value="1"/>
</dbReference>
<dbReference type="AlphaFoldDB" id="A0A9X6NDT9"/>
<evidence type="ECO:0000259" key="10">
    <source>
        <dbReference type="SMART" id="SM00978"/>
    </source>
</evidence>
<name>A0A9X6NDT9_HYPEX</name>
<proteinExistence type="inferred from homology"/>
<evidence type="ECO:0000256" key="6">
    <source>
        <dbReference type="ARBA" id="ARBA00038073"/>
    </source>
</evidence>
<dbReference type="GO" id="GO:0005840">
    <property type="term" value="C:ribosome"/>
    <property type="evidence" value="ECO:0007669"/>
    <property type="project" value="UniProtKB-KW"/>
</dbReference>
<evidence type="ECO:0000256" key="8">
    <source>
        <dbReference type="ARBA" id="ARBA00043031"/>
    </source>
</evidence>
<comment type="similarity">
    <text evidence="6">Belongs to the mitochondrion-specific ribosomal protein mL45 family.</text>
</comment>
<evidence type="ECO:0000256" key="5">
    <source>
        <dbReference type="ARBA" id="ARBA00023274"/>
    </source>
</evidence>
<dbReference type="SUPFAM" id="SSF54427">
    <property type="entry name" value="NTF2-like"/>
    <property type="match status" value="1"/>
</dbReference>
<dbReference type="GO" id="GO:1990904">
    <property type="term" value="C:ribonucleoprotein complex"/>
    <property type="evidence" value="ECO:0007669"/>
    <property type="project" value="UniProtKB-KW"/>
</dbReference>
<dbReference type="GO" id="GO:0005739">
    <property type="term" value="C:mitochondrion"/>
    <property type="evidence" value="ECO:0007669"/>
    <property type="project" value="UniProtKB-SubCell"/>
</dbReference>
<evidence type="ECO:0000256" key="9">
    <source>
        <dbReference type="SAM" id="MobiDB-lite"/>
    </source>
</evidence>
<evidence type="ECO:0000256" key="1">
    <source>
        <dbReference type="ARBA" id="ARBA00004173"/>
    </source>
</evidence>
<evidence type="ECO:0000313" key="11">
    <source>
        <dbReference type="EMBL" id="OWA52317.1"/>
    </source>
</evidence>
<feature type="region of interest" description="Disordered" evidence="9">
    <location>
        <begin position="300"/>
        <end position="343"/>
    </location>
</feature>
<keyword evidence="2" id="KW-0809">Transit peptide</keyword>
<evidence type="ECO:0000256" key="7">
    <source>
        <dbReference type="ARBA" id="ARBA00039448"/>
    </source>
</evidence>
<keyword evidence="3 11" id="KW-0689">Ribosomal protein</keyword>
<feature type="domain" description="Tim44-like" evidence="10">
    <location>
        <begin position="127"/>
        <end position="275"/>
    </location>
</feature>
<dbReference type="InterPro" id="IPR007379">
    <property type="entry name" value="Tim44-like_dom"/>
</dbReference>
<reference evidence="12" key="1">
    <citation type="submission" date="2017-01" db="EMBL/GenBank/DDBJ databases">
        <title>Comparative genomics of anhydrobiosis in the tardigrade Hypsibius dujardini.</title>
        <authorList>
            <person name="Yoshida Y."/>
            <person name="Koutsovoulos G."/>
            <person name="Laetsch D."/>
            <person name="Stevens L."/>
            <person name="Kumar S."/>
            <person name="Horikawa D."/>
            <person name="Ishino K."/>
            <person name="Komine S."/>
            <person name="Tomita M."/>
            <person name="Blaxter M."/>
            <person name="Arakawa K."/>
        </authorList>
    </citation>
    <scope>NUCLEOTIDE SEQUENCE [LARGE SCALE GENOMIC DNA]</scope>
    <source>
        <strain evidence="12">Z151</strain>
    </source>
</reference>
<sequence length="343" mass="40015">MNLLGIATTFLRATSVQQTPVRYIRNKHRNVKWRNLRAKKVLPVELPDYEELRRETKGQLTPEEIRAMMKKEGMFPSRPYNERPILLTTTDTILEPFIPPEGDGKLSTLTKDGVKQRYELLEKKGKTMLNLRKLRRFEEEFDSGDFAMKAQDIYIEAHNTLVKGDYEKLHDLVTELAFPDMLDGTNNKTMRWKWVESIEMPRLVHVRVAPILTKTNLYGQITVRIHGRQLLSVYDRFGRLMYGSEDLVKNVLEYVVFEKHLANPYGAWRLHGKIVPSWAPPRDAVLKTFKKPILETPSEEFLKRKQERQKIKDDEELDKENIDPRVEVPPPPPSSETKQQAPA</sequence>
<dbReference type="SMART" id="SM00978">
    <property type="entry name" value="Tim44"/>
    <property type="match status" value="1"/>
</dbReference>
<evidence type="ECO:0000256" key="4">
    <source>
        <dbReference type="ARBA" id="ARBA00023128"/>
    </source>
</evidence>
<organism evidence="11 12">
    <name type="scientific">Hypsibius exemplaris</name>
    <name type="common">Freshwater tardigrade</name>
    <dbReference type="NCBI Taxonomy" id="2072580"/>
    <lineage>
        <taxon>Eukaryota</taxon>
        <taxon>Metazoa</taxon>
        <taxon>Ecdysozoa</taxon>
        <taxon>Tardigrada</taxon>
        <taxon>Eutardigrada</taxon>
        <taxon>Parachela</taxon>
        <taxon>Hypsibioidea</taxon>
        <taxon>Hypsibiidae</taxon>
        <taxon>Hypsibius</taxon>
    </lineage>
</organism>